<reference evidence="1 2" key="1">
    <citation type="journal article" date="2020" name="ISME J.">
        <title>Comparative genomics reveals insights into cyanobacterial evolution and habitat adaptation.</title>
        <authorList>
            <person name="Chen M.Y."/>
            <person name="Teng W.K."/>
            <person name="Zhao L."/>
            <person name="Hu C.X."/>
            <person name="Zhou Y.K."/>
            <person name="Han B.P."/>
            <person name="Song L.R."/>
            <person name="Shu W.S."/>
        </authorList>
    </citation>
    <scope>NUCLEOTIDE SEQUENCE [LARGE SCALE GENOMIC DNA]</scope>
    <source>
        <strain evidence="1 2">FACHB-248</strain>
    </source>
</reference>
<dbReference type="Proteomes" id="UP000660380">
    <property type="component" value="Unassembled WGS sequence"/>
</dbReference>
<accession>A0ABR8GL14</accession>
<evidence type="ECO:0000313" key="1">
    <source>
        <dbReference type="EMBL" id="MBD2604077.1"/>
    </source>
</evidence>
<dbReference type="EMBL" id="JACJTA010000008">
    <property type="protein sequence ID" value="MBD2604077.1"/>
    <property type="molecule type" value="Genomic_DNA"/>
</dbReference>
<sequence>MRSRTIDIGEKFGYWQVLENQGTEILCQCTACGIQRKVFKFNLLNGKTKSCGCVKRGSILEIGTTFGRLTVIDNQEIKQLGRLAKVLVRCSCGTEKYVYKHSLISNSTNSCGCLRRELSLKINPENWREYHSWNYIKQACYNTNHPFYKKHGGCGIEVHPSWRDNFNQFLLDMGKAPNNTIIARIDTTGDYAPGNCFWSNRKKYWQELERAEINKFIKNFYITSAQDKKAKISESTIRLILEEHMNGEANINNIARKFKLTLDDVINIIFSFGI</sequence>
<protein>
    <submittedName>
        <fullName evidence="1">Uncharacterized protein</fullName>
    </submittedName>
</protein>
<gene>
    <name evidence="1" type="ORF">H6G81_05945</name>
</gene>
<comment type="caution">
    <text evidence="1">The sequence shown here is derived from an EMBL/GenBank/DDBJ whole genome shotgun (WGS) entry which is preliminary data.</text>
</comment>
<name>A0ABR8GL14_9CYAN</name>
<keyword evidence="2" id="KW-1185">Reference proteome</keyword>
<proteinExistence type="predicted"/>
<evidence type="ECO:0000313" key="2">
    <source>
        <dbReference type="Proteomes" id="UP000660380"/>
    </source>
</evidence>
<organism evidence="1 2">
    <name type="scientific">Scytonema hofmannii FACHB-248</name>
    <dbReference type="NCBI Taxonomy" id="1842502"/>
    <lineage>
        <taxon>Bacteria</taxon>
        <taxon>Bacillati</taxon>
        <taxon>Cyanobacteriota</taxon>
        <taxon>Cyanophyceae</taxon>
        <taxon>Nostocales</taxon>
        <taxon>Scytonemataceae</taxon>
        <taxon>Scytonema</taxon>
    </lineage>
</organism>
<dbReference type="RefSeq" id="WP_029631209.1">
    <property type="nucleotide sequence ID" value="NZ_JACJTA010000008.1"/>
</dbReference>